<dbReference type="Proteomes" id="UP001589813">
    <property type="component" value="Unassembled WGS sequence"/>
</dbReference>
<dbReference type="EMBL" id="JBHLXP010000001">
    <property type="protein sequence ID" value="MFC0046882.1"/>
    <property type="molecule type" value="Genomic_DNA"/>
</dbReference>
<reference evidence="1 2" key="1">
    <citation type="submission" date="2024-09" db="EMBL/GenBank/DDBJ databases">
        <authorList>
            <person name="Sun Q."/>
            <person name="Mori K."/>
        </authorList>
    </citation>
    <scope>NUCLEOTIDE SEQUENCE [LARGE SCALE GENOMIC DNA]</scope>
    <source>
        <strain evidence="1 2">KCTC 23315</strain>
    </source>
</reference>
<dbReference type="RefSeq" id="WP_377239539.1">
    <property type="nucleotide sequence ID" value="NZ_JBHLXP010000001.1"/>
</dbReference>
<evidence type="ECO:0000313" key="2">
    <source>
        <dbReference type="Proteomes" id="UP001589813"/>
    </source>
</evidence>
<dbReference type="SUPFAM" id="SSF51905">
    <property type="entry name" value="FAD/NAD(P)-binding domain"/>
    <property type="match status" value="1"/>
</dbReference>
<evidence type="ECO:0000313" key="1">
    <source>
        <dbReference type="EMBL" id="MFC0046882.1"/>
    </source>
</evidence>
<dbReference type="PANTHER" id="PTHR43747:SF4">
    <property type="entry name" value="FLAVIN-DEPENDENT TRYPTOPHAN HALOGENASE"/>
    <property type="match status" value="1"/>
</dbReference>
<dbReference type="Pfam" id="PF04820">
    <property type="entry name" value="Trp_halogenase"/>
    <property type="match status" value="1"/>
</dbReference>
<dbReference type="InterPro" id="IPR033856">
    <property type="entry name" value="Trp_halogen"/>
</dbReference>
<comment type="caution">
    <text evidence="1">The sequence shown here is derived from an EMBL/GenBank/DDBJ whole genome shotgun (WGS) entry which is preliminary data.</text>
</comment>
<dbReference type="InterPro" id="IPR050816">
    <property type="entry name" value="Flavin-dep_Halogenase_NPB"/>
</dbReference>
<organism evidence="1 2">
    <name type="scientific">Rheinheimera tilapiae</name>
    <dbReference type="NCBI Taxonomy" id="875043"/>
    <lineage>
        <taxon>Bacteria</taxon>
        <taxon>Pseudomonadati</taxon>
        <taxon>Pseudomonadota</taxon>
        <taxon>Gammaproteobacteria</taxon>
        <taxon>Chromatiales</taxon>
        <taxon>Chromatiaceae</taxon>
        <taxon>Rheinheimera</taxon>
    </lineage>
</organism>
<accession>A0ABV6B9X8</accession>
<dbReference type="EC" id="1.14.19.-" evidence="1"/>
<sequence length="532" mass="59146">MSDPAKASTAGQPLDPVQSIVIVGGGSSGWMSAAMLSQLTGRQFQIRLIESEQIGTVGVGEATIPAIKKYNQLCGIDEAEFIRATGATFKLGIEFRHWGRQGDSYFHAFGALGRQWDWLSFYQYWLHLQQQGLALPFEQYCIAAKMAEQHKFMPADLNRPQSPVSEIAYAYHFDAGLYAQFLRRISESRGVTRTEGLIEHVVRDAHSGHIRELVLADGQRITGDLFIDCSGTRALLIGQALGVGYEDWSHWLPADSAIAVPSAALPQLPPYTRASAHSFGWQWRIPLQHRTGNGIVFSSQFASAALAEQTLLAHLDTPATAAPRQIRFQTGRRSEAWHGNCVAIGLSSGFLEPLESTSLHLVQTAITRLITLFPDKSFAPGNIAHYNVQTATEMAQIRDFIIAHYHVTERRDSEFWRYCAAMSLPDTLAQKLDIFRAYGRVHRVADELFREDSWVQVLLGQRLLPQQHDPLVCLKSTAQIQEFAASTASVIAACVAKMPTQQAFLQRLQALPQRNSTMTTPPTTQDLYAQLR</sequence>
<dbReference type="InterPro" id="IPR006905">
    <property type="entry name" value="Flavin_halogenase"/>
</dbReference>
<dbReference type="Gene3D" id="3.50.50.60">
    <property type="entry name" value="FAD/NAD(P)-binding domain"/>
    <property type="match status" value="1"/>
</dbReference>
<keyword evidence="2" id="KW-1185">Reference proteome</keyword>
<gene>
    <name evidence="1" type="ORF">ACFFJP_01100</name>
</gene>
<dbReference type="PIRSF" id="PIRSF011396">
    <property type="entry name" value="Trp_halogenase"/>
    <property type="match status" value="1"/>
</dbReference>
<name>A0ABV6B9X8_9GAMM</name>
<dbReference type="InterPro" id="IPR036188">
    <property type="entry name" value="FAD/NAD-bd_sf"/>
</dbReference>
<dbReference type="PANTHER" id="PTHR43747">
    <property type="entry name" value="FAD-BINDING PROTEIN"/>
    <property type="match status" value="1"/>
</dbReference>
<keyword evidence="1" id="KW-0560">Oxidoreductase</keyword>
<proteinExistence type="predicted"/>
<protein>
    <submittedName>
        <fullName evidence="1">Tryptophan halogenase family protein</fullName>
        <ecNumber evidence="1">1.14.19.-</ecNumber>
    </submittedName>
</protein>
<dbReference type="GO" id="GO:0016491">
    <property type="term" value="F:oxidoreductase activity"/>
    <property type="evidence" value="ECO:0007669"/>
    <property type="project" value="UniProtKB-KW"/>
</dbReference>